<dbReference type="EMBL" id="CACVKT020005565">
    <property type="protein sequence ID" value="CAC5395773.1"/>
    <property type="molecule type" value="Genomic_DNA"/>
</dbReference>
<evidence type="ECO:0000313" key="16">
    <source>
        <dbReference type="EMBL" id="CAC5395773.1"/>
    </source>
</evidence>
<evidence type="ECO:0000256" key="6">
    <source>
        <dbReference type="ARBA" id="ARBA00022723"/>
    </source>
</evidence>
<organism evidence="16 17">
    <name type="scientific">Mytilus coruscus</name>
    <name type="common">Sea mussel</name>
    <dbReference type="NCBI Taxonomy" id="42192"/>
    <lineage>
        <taxon>Eukaryota</taxon>
        <taxon>Metazoa</taxon>
        <taxon>Spiralia</taxon>
        <taxon>Lophotrochozoa</taxon>
        <taxon>Mollusca</taxon>
        <taxon>Bivalvia</taxon>
        <taxon>Autobranchia</taxon>
        <taxon>Pteriomorphia</taxon>
        <taxon>Mytilida</taxon>
        <taxon>Mytiloidea</taxon>
        <taxon>Mytilidae</taxon>
        <taxon>Mytilinae</taxon>
        <taxon>Mytilus</taxon>
    </lineage>
</organism>
<evidence type="ECO:0000256" key="4">
    <source>
        <dbReference type="ARBA" id="ARBA00010617"/>
    </source>
</evidence>
<dbReference type="InterPro" id="IPR017972">
    <property type="entry name" value="Cyt_P450_CS"/>
</dbReference>
<evidence type="ECO:0000256" key="3">
    <source>
        <dbReference type="ARBA" id="ARBA00004406"/>
    </source>
</evidence>
<proteinExistence type="inferred from homology"/>
<dbReference type="GO" id="GO:0005789">
    <property type="term" value="C:endoplasmic reticulum membrane"/>
    <property type="evidence" value="ECO:0007669"/>
    <property type="project" value="UniProtKB-SubCell"/>
</dbReference>
<evidence type="ECO:0000256" key="12">
    <source>
        <dbReference type="ARBA" id="ARBA00023136"/>
    </source>
</evidence>
<keyword evidence="11 14" id="KW-0503">Monooxygenase</keyword>
<keyword evidence="17" id="KW-1185">Reference proteome</keyword>
<dbReference type="PRINTS" id="PR00463">
    <property type="entry name" value="EP450I"/>
</dbReference>
<dbReference type="GO" id="GO:0042446">
    <property type="term" value="P:hormone biosynthetic process"/>
    <property type="evidence" value="ECO:0007669"/>
    <property type="project" value="TreeGrafter"/>
</dbReference>
<dbReference type="Gene3D" id="1.10.630.10">
    <property type="entry name" value="Cytochrome P450"/>
    <property type="match status" value="1"/>
</dbReference>
<dbReference type="EC" id="1.14.14.32" evidence="16"/>
<sequence>MNPIFLDWACTLLLGIITFTLTYVYLDTRRTRALLPPGPRALPLLGNIIQLFGKDLHIALTDLSKTYGDLVWLKLGGESVIVINTMNAVVKSFVRQGRVFSGRPRTRKTVEVMLGEGHDICMNDVGPELKFHRKIVHHFLASQTKQGKEKLTNILHKEAESFHQTLKELCKSGKPFDPKFDVARVVANVLCQCILNKRFAKVDEEFHTQLQIIQDIVDNIESFNIVDMIPWLEHFPIPSWKRFKKSLAKKDDWMANVLKEHRETLTEGVSRDLVDTLLFLQMEATTTNNTVDLERLSDCNIGHIVYELFGGGIESTTMSILWFMIYMIRHPVWQDRIYKELKSTTDESGIPSPFDRGSYPILEACIKEVLRIACVLPVGFPHRTMSDTTLDGYHIPKDTMVIMNIWGIHHDQQSWKDPYVFNPERFLHHNPNERYSYLPFGIGNRVCLGSVIAKMEVFLFCGCLLSKYSIKCPENEPLPDTKGLSGLTMRPLPFKIILEDRK</sequence>
<evidence type="ECO:0000256" key="2">
    <source>
        <dbReference type="ARBA" id="ARBA00004174"/>
    </source>
</evidence>
<evidence type="ECO:0000256" key="7">
    <source>
        <dbReference type="ARBA" id="ARBA00022824"/>
    </source>
</evidence>
<keyword evidence="15" id="KW-0812">Transmembrane</keyword>
<comment type="cofactor">
    <cofactor evidence="1 13">
        <name>heme</name>
        <dbReference type="ChEBI" id="CHEBI:30413"/>
    </cofactor>
</comment>
<dbReference type="SUPFAM" id="SSF48264">
    <property type="entry name" value="Cytochrome P450"/>
    <property type="match status" value="1"/>
</dbReference>
<keyword evidence="10 13" id="KW-0408">Iron</keyword>
<evidence type="ECO:0000256" key="11">
    <source>
        <dbReference type="ARBA" id="ARBA00023033"/>
    </source>
</evidence>
<dbReference type="EC" id="1.14.14.19" evidence="16"/>
<evidence type="ECO:0000256" key="10">
    <source>
        <dbReference type="ARBA" id="ARBA00023004"/>
    </source>
</evidence>
<gene>
    <name evidence="16" type="ORF">MCOR_30404</name>
</gene>
<protein>
    <submittedName>
        <fullName evidence="16">CYP17A</fullName>
        <ecNumber evidence="16">1.14.14.19</ecNumber>
        <ecNumber evidence="16">1.14.14.32</ecNumber>
    </submittedName>
</protein>
<dbReference type="InterPro" id="IPR001128">
    <property type="entry name" value="Cyt_P450"/>
</dbReference>
<reference evidence="16 17" key="1">
    <citation type="submission" date="2020-06" db="EMBL/GenBank/DDBJ databases">
        <authorList>
            <person name="Li R."/>
            <person name="Bekaert M."/>
        </authorList>
    </citation>
    <scope>NUCLEOTIDE SEQUENCE [LARGE SCALE GENOMIC DNA]</scope>
    <source>
        <strain evidence="17">wild</strain>
    </source>
</reference>
<name>A0A6J8CH26_MYTCO</name>
<feature type="transmembrane region" description="Helical" evidence="15">
    <location>
        <begin position="6"/>
        <end position="26"/>
    </location>
</feature>
<dbReference type="GO" id="GO:0042448">
    <property type="term" value="P:progesterone metabolic process"/>
    <property type="evidence" value="ECO:0007669"/>
    <property type="project" value="TreeGrafter"/>
</dbReference>
<dbReference type="GO" id="GO:0005506">
    <property type="term" value="F:iron ion binding"/>
    <property type="evidence" value="ECO:0007669"/>
    <property type="project" value="InterPro"/>
</dbReference>
<dbReference type="Pfam" id="PF00067">
    <property type="entry name" value="p450"/>
    <property type="match status" value="1"/>
</dbReference>
<dbReference type="Proteomes" id="UP000507470">
    <property type="component" value="Unassembled WGS sequence"/>
</dbReference>
<comment type="subcellular location">
    <subcellularLocation>
        <location evidence="3">Endoplasmic reticulum membrane</location>
        <topology evidence="3">Peripheral membrane protein</topology>
    </subcellularLocation>
    <subcellularLocation>
        <location evidence="2">Microsome membrane</location>
        <topology evidence="2">Peripheral membrane protein</topology>
    </subcellularLocation>
</comment>
<keyword evidence="6 13" id="KW-0479">Metal-binding</keyword>
<keyword evidence="12 15" id="KW-0472">Membrane</keyword>
<dbReference type="PROSITE" id="PS00086">
    <property type="entry name" value="CYTOCHROME_P450"/>
    <property type="match status" value="1"/>
</dbReference>
<keyword evidence="9 14" id="KW-0560">Oxidoreductase</keyword>
<dbReference type="PANTHER" id="PTHR24289">
    <property type="entry name" value="STEROID 17-ALPHA-HYDROXYLASE/17,20 LYASE"/>
    <property type="match status" value="1"/>
</dbReference>
<evidence type="ECO:0000256" key="14">
    <source>
        <dbReference type="RuleBase" id="RU000461"/>
    </source>
</evidence>
<accession>A0A6J8CH26</accession>
<dbReference type="AlphaFoldDB" id="A0A6J8CH26"/>
<evidence type="ECO:0000256" key="9">
    <source>
        <dbReference type="ARBA" id="ARBA00023002"/>
    </source>
</evidence>
<evidence type="ECO:0000256" key="13">
    <source>
        <dbReference type="PIRSR" id="PIRSR602401-1"/>
    </source>
</evidence>
<keyword evidence="5 13" id="KW-0349">Heme</keyword>
<evidence type="ECO:0000256" key="1">
    <source>
        <dbReference type="ARBA" id="ARBA00001971"/>
    </source>
</evidence>
<dbReference type="PANTHER" id="PTHR24289:SF1">
    <property type="entry name" value="STEROID 17-ALPHA-HYDROXYLASE_17,20 LYASE"/>
    <property type="match status" value="1"/>
</dbReference>
<dbReference type="OrthoDB" id="2789670at2759"/>
<dbReference type="GO" id="GO:0020037">
    <property type="term" value="F:heme binding"/>
    <property type="evidence" value="ECO:0007669"/>
    <property type="project" value="InterPro"/>
</dbReference>
<dbReference type="FunFam" id="1.10.630.10:FF:000238">
    <property type="entry name" value="Cytochrome P450 2A6"/>
    <property type="match status" value="1"/>
</dbReference>
<dbReference type="GO" id="GO:0004508">
    <property type="term" value="F:steroid 17-alpha-monooxygenase activity"/>
    <property type="evidence" value="ECO:0007669"/>
    <property type="project" value="UniProtKB-EC"/>
</dbReference>
<keyword evidence="7" id="KW-0256">Endoplasmic reticulum</keyword>
<evidence type="ECO:0000256" key="8">
    <source>
        <dbReference type="ARBA" id="ARBA00022848"/>
    </source>
</evidence>
<comment type="similarity">
    <text evidence="4 14">Belongs to the cytochrome P450 family.</text>
</comment>
<keyword evidence="15" id="KW-1133">Transmembrane helix</keyword>
<evidence type="ECO:0000256" key="15">
    <source>
        <dbReference type="SAM" id="Phobius"/>
    </source>
</evidence>
<feature type="binding site" description="axial binding residue" evidence="13">
    <location>
        <position position="447"/>
    </location>
    <ligand>
        <name>heme</name>
        <dbReference type="ChEBI" id="CHEBI:30413"/>
    </ligand>
    <ligandPart>
        <name>Fe</name>
        <dbReference type="ChEBI" id="CHEBI:18248"/>
    </ligandPart>
</feature>
<evidence type="ECO:0000256" key="5">
    <source>
        <dbReference type="ARBA" id="ARBA00022617"/>
    </source>
</evidence>
<keyword evidence="8" id="KW-0492">Microsome</keyword>
<dbReference type="InterPro" id="IPR036396">
    <property type="entry name" value="Cyt_P450_sf"/>
</dbReference>
<dbReference type="InterPro" id="IPR002401">
    <property type="entry name" value="Cyt_P450_E_grp-I"/>
</dbReference>
<dbReference type="PRINTS" id="PR00385">
    <property type="entry name" value="P450"/>
</dbReference>
<evidence type="ECO:0000313" key="17">
    <source>
        <dbReference type="Proteomes" id="UP000507470"/>
    </source>
</evidence>